<dbReference type="PANTHER" id="PTHR28489">
    <property type="entry name" value="RENTINAL DEGENERATION 3-LIKE"/>
    <property type="match status" value="1"/>
</dbReference>
<dbReference type="Pfam" id="PF14473">
    <property type="entry name" value="RD3"/>
    <property type="match status" value="1"/>
</dbReference>
<organism evidence="3 4">
    <name type="scientific">Elysia marginata</name>
    <dbReference type="NCBI Taxonomy" id="1093978"/>
    <lineage>
        <taxon>Eukaryota</taxon>
        <taxon>Metazoa</taxon>
        <taxon>Spiralia</taxon>
        <taxon>Lophotrochozoa</taxon>
        <taxon>Mollusca</taxon>
        <taxon>Gastropoda</taxon>
        <taxon>Heterobranchia</taxon>
        <taxon>Euthyneura</taxon>
        <taxon>Panpulmonata</taxon>
        <taxon>Sacoglossa</taxon>
        <taxon>Placobranchoidea</taxon>
        <taxon>Plakobranchidae</taxon>
        <taxon>Elysia</taxon>
    </lineage>
</organism>
<evidence type="ECO:0000256" key="2">
    <source>
        <dbReference type="SAM" id="MobiDB-lite"/>
    </source>
</evidence>
<dbReference type="EMBL" id="BMAT01000722">
    <property type="protein sequence ID" value="GFR71952.1"/>
    <property type="molecule type" value="Genomic_DNA"/>
</dbReference>
<evidence type="ECO:0000313" key="4">
    <source>
        <dbReference type="Proteomes" id="UP000762676"/>
    </source>
</evidence>
<dbReference type="InterPro" id="IPR028092">
    <property type="entry name" value="RD3"/>
</dbReference>
<dbReference type="AlphaFoldDB" id="A0AAV4FFE5"/>
<feature type="coiled-coil region" evidence="1">
    <location>
        <begin position="87"/>
        <end position="114"/>
    </location>
</feature>
<keyword evidence="1" id="KW-0175">Coiled coil</keyword>
<comment type="caution">
    <text evidence="3">The sequence shown here is derived from an EMBL/GenBank/DDBJ whole genome shotgun (WGS) entry which is preliminary data.</text>
</comment>
<dbReference type="PANTHER" id="PTHR28489:SF2">
    <property type="entry name" value="RENTINAL DEGENERATION 3-LIKE"/>
    <property type="match status" value="1"/>
</dbReference>
<dbReference type="Proteomes" id="UP000762676">
    <property type="component" value="Unassembled WGS sequence"/>
</dbReference>
<reference evidence="3 4" key="1">
    <citation type="journal article" date="2021" name="Elife">
        <title>Chloroplast acquisition without the gene transfer in kleptoplastic sea slugs, Plakobranchus ocellatus.</title>
        <authorList>
            <person name="Maeda T."/>
            <person name="Takahashi S."/>
            <person name="Yoshida T."/>
            <person name="Shimamura S."/>
            <person name="Takaki Y."/>
            <person name="Nagai Y."/>
            <person name="Toyoda A."/>
            <person name="Suzuki Y."/>
            <person name="Arimoto A."/>
            <person name="Ishii H."/>
            <person name="Satoh N."/>
            <person name="Nishiyama T."/>
            <person name="Hasebe M."/>
            <person name="Maruyama T."/>
            <person name="Minagawa J."/>
            <person name="Obokata J."/>
            <person name="Shigenobu S."/>
        </authorList>
    </citation>
    <scope>NUCLEOTIDE SEQUENCE [LARGE SCALE GENOMIC DNA]</scope>
</reference>
<feature type="compositionally biased region" description="Polar residues" evidence="2">
    <location>
        <begin position="178"/>
        <end position="194"/>
    </location>
</feature>
<gene>
    <name evidence="3" type="ORF">ElyMa_000366800</name>
</gene>
<sequence length="306" mass="33770">MLKQEDRRTLSASNKCRACSRTEKHLISWLRLERQIETSLQGGGLAPMLSLRNLWRRGSGSDTYREASGGYRPPVRDQHVVACDTLMAELDFHIKELERERLHAEQEARRIKTGVDYSWLIESPARPSYEVPQIERLELEELCYQIEGTECTRVIALFRQALAARAAAASVTASDMCLSSPSGDISESTASPSTRPEDLPYLLRSCVRQVLDQRPPPESLSDWVSRQTTSLASLSSNLANLRLRNSGKVVPAPGEEDQGGSGTGILSGEAEDIEMQLGGGARMERTTRAMSMPNFIVASEGAAYTV</sequence>
<accession>A0AAV4FFE5</accession>
<name>A0AAV4FFE5_9GAST</name>
<protein>
    <submittedName>
        <fullName evidence="3">Retinal degeneration 3</fullName>
    </submittedName>
</protein>
<evidence type="ECO:0000256" key="1">
    <source>
        <dbReference type="SAM" id="Coils"/>
    </source>
</evidence>
<feature type="region of interest" description="Disordered" evidence="2">
    <location>
        <begin position="178"/>
        <end position="197"/>
    </location>
</feature>
<keyword evidence="4" id="KW-1185">Reference proteome</keyword>
<evidence type="ECO:0000313" key="3">
    <source>
        <dbReference type="EMBL" id="GFR71952.1"/>
    </source>
</evidence>
<feature type="region of interest" description="Disordered" evidence="2">
    <location>
        <begin position="248"/>
        <end position="267"/>
    </location>
</feature>
<proteinExistence type="predicted"/>